<dbReference type="Pfam" id="PF17921">
    <property type="entry name" value="Integrase_H2C2"/>
    <property type="match status" value="1"/>
</dbReference>
<dbReference type="Gene3D" id="1.10.340.70">
    <property type="match status" value="1"/>
</dbReference>
<evidence type="ECO:0000313" key="5">
    <source>
        <dbReference type="Proteomes" id="UP000694389"/>
    </source>
</evidence>
<dbReference type="InterPro" id="IPR012337">
    <property type="entry name" value="RNaseH-like_sf"/>
</dbReference>
<feature type="transmembrane region" description="Helical" evidence="2">
    <location>
        <begin position="474"/>
        <end position="495"/>
    </location>
</feature>
<organism evidence="4 5">
    <name type="scientific">Dicentrarchus labrax</name>
    <name type="common">European seabass</name>
    <name type="synonym">Morone labrax</name>
    <dbReference type="NCBI Taxonomy" id="13489"/>
    <lineage>
        <taxon>Eukaryota</taxon>
        <taxon>Metazoa</taxon>
        <taxon>Chordata</taxon>
        <taxon>Craniata</taxon>
        <taxon>Vertebrata</taxon>
        <taxon>Euteleostomi</taxon>
        <taxon>Actinopterygii</taxon>
        <taxon>Neopterygii</taxon>
        <taxon>Teleostei</taxon>
        <taxon>Neoteleostei</taxon>
        <taxon>Acanthomorphata</taxon>
        <taxon>Eupercaria</taxon>
        <taxon>Moronidae</taxon>
        <taxon>Dicentrarchus</taxon>
    </lineage>
</organism>
<protein>
    <recommendedName>
        <fullName evidence="1">Gypsy retrotransposon integrase-like protein 1</fullName>
    </recommendedName>
</protein>
<dbReference type="SUPFAM" id="SSF53098">
    <property type="entry name" value="Ribonuclease H-like"/>
    <property type="match status" value="1"/>
</dbReference>
<dbReference type="InterPro" id="IPR036397">
    <property type="entry name" value="RNaseH_sf"/>
</dbReference>
<feature type="transmembrane region" description="Helical" evidence="2">
    <location>
        <begin position="446"/>
        <end position="467"/>
    </location>
</feature>
<sequence>MGFGVCAHLPVRGVAMILGNYLAGKKVFPTPEVIENPVADSCVSVPAAVNLSSVFPACAVTHAQKRKLADVVDLSDLFMCSEDGTEQPEPRAEKCEKSVLDNLLPTYANLCFDVDRGEFIRAQQTYTTLAMCLSAADSSAETLSVYSINDGVLMRNWHPPSTGDLGWDSFQQVVVPQKFHPQILNLAHDNIAGHLGIKKTYHRILRYFFWPGLKADETKYCRSCHTCQVSGKPNQVIPPAPLQPIPVIGEPFKHIILDCVGPLLKTKSGHQYILTLMCAATCYPEAIPLRTLKAKAIVRAFINFFSTFGLPKSIQTDQGSNFISKLFAQVIASLSIKHQKSSVYHPQSQGALKRFHQTLKSMMRKFCLETGKEWDEGLPLLLLAARESVQESTGFSPAELVFGHTVRGPLRLLRERYLSATTSPVLYIILYCILHCILYYTVLYYTVYYIILSYITLYIILYCILYCTVLYYTVYYIILSYITLYIILYCIILYYIILYCIIIYCIILYCILYYTVLYYTVL</sequence>
<dbReference type="PANTHER" id="PTHR37984">
    <property type="entry name" value="PROTEIN CBG26694"/>
    <property type="match status" value="1"/>
</dbReference>
<dbReference type="Pfam" id="PF00665">
    <property type="entry name" value="rve"/>
    <property type="match status" value="1"/>
</dbReference>
<accession>A0A8P4G8R4</accession>
<dbReference type="InterPro" id="IPR041588">
    <property type="entry name" value="Integrase_H2C2"/>
</dbReference>
<feature type="transmembrane region" description="Helical" evidence="2">
    <location>
        <begin position="501"/>
        <end position="521"/>
    </location>
</feature>
<proteinExistence type="predicted"/>
<dbReference type="Proteomes" id="UP000694389">
    <property type="component" value="Unassembled WGS sequence"/>
</dbReference>
<feature type="transmembrane region" description="Helical" evidence="2">
    <location>
        <begin position="417"/>
        <end position="440"/>
    </location>
</feature>
<name>A0A8P4G8R4_DICLA</name>
<keyword evidence="2" id="KW-0472">Membrane</keyword>
<dbReference type="GeneTree" id="ENSGT01050000244855"/>
<dbReference type="FunFam" id="1.10.340.70:FF:000001">
    <property type="entry name" value="Retrovirus-related Pol polyprotein from transposon gypsy-like Protein"/>
    <property type="match status" value="1"/>
</dbReference>
<evidence type="ECO:0000259" key="3">
    <source>
        <dbReference type="PROSITE" id="PS50994"/>
    </source>
</evidence>
<dbReference type="GO" id="GO:0015074">
    <property type="term" value="P:DNA integration"/>
    <property type="evidence" value="ECO:0007669"/>
    <property type="project" value="InterPro"/>
</dbReference>
<reference evidence="4" key="1">
    <citation type="submission" date="2025-08" db="UniProtKB">
        <authorList>
            <consortium name="Ensembl"/>
        </authorList>
    </citation>
    <scope>IDENTIFICATION</scope>
</reference>
<dbReference type="InterPro" id="IPR001584">
    <property type="entry name" value="Integrase_cat-core"/>
</dbReference>
<feature type="domain" description="Integrase catalytic" evidence="3">
    <location>
        <begin position="240"/>
        <end position="405"/>
    </location>
</feature>
<keyword evidence="2" id="KW-0812">Transmembrane</keyword>
<evidence type="ECO:0000313" key="4">
    <source>
        <dbReference type="Ensembl" id="ENSDLAP00005069497.1"/>
    </source>
</evidence>
<evidence type="ECO:0000256" key="2">
    <source>
        <dbReference type="SAM" id="Phobius"/>
    </source>
</evidence>
<dbReference type="GO" id="GO:0003676">
    <property type="term" value="F:nucleic acid binding"/>
    <property type="evidence" value="ECO:0007669"/>
    <property type="project" value="InterPro"/>
</dbReference>
<dbReference type="PANTHER" id="PTHR37984:SF15">
    <property type="entry name" value="INTEGRASE CATALYTIC DOMAIN-CONTAINING PROTEIN"/>
    <property type="match status" value="1"/>
</dbReference>
<dbReference type="Gene3D" id="3.30.420.10">
    <property type="entry name" value="Ribonuclease H-like superfamily/Ribonuclease H"/>
    <property type="match status" value="1"/>
</dbReference>
<reference evidence="4" key="2">
    <citation type="submission" date="2025-09" db="UniProtKB">
        <authorList>
            <consortium name="Ensembl"/>
        </authorList>
    </citation>
    <scope>IDENTIFICATION</scope>
</reference>
<evidence type="ECO:0000256" key="1">
    <source>
        <dbReference type="ARBA" id="ARBA00039658"/>
    </source>
</evidence>
<keyword evidence="5" id="KW-1185">Reference proteome</keyword>
<dbReference type="Ensembl" id="ENSDLAT00005077030.1">
    <property type="protein sequence ID" value="ENSDLAP00005069497.1"/>
    <property type="gene ID" value="ENSDLAG00005029384.1"/>
</dbReference>
<keyword evidence="2" id="KW-1133">Transmembrane helix</keyword>
<dbReference type="FunFam" id="3.30.420.10:FF:000032">
    <property type="entry name" value="Retrovirus-related Pol polyprotein from transposon 297-like Protein"/>
    <property type="match status" value="1"/>
</dbReference>
<dbReference type="AlphaFoldDB" id="A0A8P4G8R4"/>
<dbReference type="PROSITE" id="PS50994">
    <property type="entry name" value="INTEGRASE"/>
    <property type="match status" value="1"/>
</dbReference>
<dbReference type="InterPro" id="IPR050951">
    <property type="entry name" value="Retrovirus_Pol_polyprotein"/>
</dbReference>